<keyword evidence="5" id="KW-0648">Protein biosynthesis</keyword>
<dbReference type="EMBL" id="LN714478">
    <property type="protein sequence ID" value="CEL65320.1"/>
    <property type="molecule type" value="Genomic_DNA"/>
</dbReference>
<sequence length="445" mass="48747">MPPGTRPTEKGVCAAPPSMATSAAKTNGVSDEGRRTACASPKLLSDETPNGVSGEKAEEQKTETEDAENAETGGKTLPDGGRRRESSQPPTPAGCCGGCAREEAVAGEVFQPLQMQVIDAFWRCFTSEQNDLALAAVHALGTVARISRATSVFQLFVHLRAASDALEIYAGREDVLLYISQLTSIKRLTTLPLRSACLLYQQFGLRHHQRRPDISLEELRDLLVAQSAKFAARILQSKQTIADIGQIMFTKDQMVVLTHGRSSCVEKLLKDAWEKHKKRFSVIVTRHEEKPGYFVRTDVDLLMESISANGIPVANTSVCSIGRLMSRIDLVVVGAEAVAENGGIVNRVGTSTIAMVARQHCVPFYVACEACKFTRMHVFQRDDARRCVVFEKPDSDDVETVDSPTGHGEYLDYTDPEFISLLFTDLGIFAPRNVSDELTTLYESS</sequence>
<evidence type="ECO:0000313" key="12">
    <source>
        <dbReference type="EMBL" id="CEL65320.1"/>
    </source>
</evidence>
<keyword evidence="4 12" id="KW-0396">Initiation factor</keyword>
<dbReference type="InterPro" id="IPR037171">
    <property type="entry name" value="NagB/RpiA_transferase-like"/>
</dbReference>
<dbReference type="GO" id="GO:0005851">
    <property type="term" value="C:eukaryotic translation initiation factor 2B complex"/>
    <property type="evidence" value="ECO:0007669"/>
    <property type="project" value="TreeGrafter"/>
</dbReference>
<dbReference type="OrthoDB" id="329574at2759"/>
<dbReference type="FunCoup" id="F0V9U7">
    <property type="interactions" value="444"/>
</dbReference>
<dbReference type="Proteomes" id="UP000007494">
    <property type="component" value="Chromosome IV"/>
</dbReference>
<evidence type="ECO:0000256" key="10">
    <source>
        <dbReference type="SAM" id="MobiDB-lite"/>
    </source>
</evidence>
<evidence type="ECO:0000256" key="7">
    <source>
        <dbReference type="ARBA" id="ARBA00044236"/>
    </source>
</evidence>
<reference evidence="12" key="4">
    <citation type="journal article" date="2015" name="PLoS ONE">
        <title>Comprehensive Evaluation of Toxoplasma gondii VEG and Neospora caninum LIV Genomes with Tachyzoite Stage Transcriptome and Proteome Defines Novel Transcript Features.</title>
        <authorList>
            <person name="Ramaprasad A."/>
            <person name="Mourier T."/>
            <person name="Naeem R."/>
            <person name="Malas T.B."/>
            <person name="Moussa E."/>
            <person name="Panigrahi A."/>
            <person name="Vermont S.J."/>
            <person name="Otto T.D."/>
            <person name="Wastling J."/>
            <person name="Pain A."/>
        </authorList>
    </citation>
    <scope>NUCLEOTIDE SEQUENCE</scope>
    <source>
        <strain evidence="12">Liverpool</strain>
    </source>
</reference>
<dbReference type="GO" id="GO:0005085">
    <property type="term" value="F:guanyl-nucleotide exchange factor activity"/>
    <property type="evidence" value="ECO:0007669"/>
    <property type="project" value="TreeGrafter"/>
</dbReference>
<dbReference type="GO" id="GO:0003743">
    <property type="term" value="F:translation initiation factor activity"/>
    <property type="evidence" value="ECO:0007669"/>
    <property type="project" value="UniProtKB-KW"/>
</dbReference>
<dbReference type="InterPro" id="IPR000649">
    <property type="entry name" value="IF-2B-related"/>
</dbReference>
<dbReference type="Pfam" id="PF01008">
    <property type="entry name" value="IF-2B"/>
    <property type="match status" value="1"/>
</dbReference>
<dbReference type="Gene3D" id="1.20.120.1070">
    <property type="entry name" value="Translation initiation factor eIF-2B, N-terminal domain"/>
    <property type="match status" value="1"/>
</dbReference>
<dbReference type="InterPro" id="IPR042529">
    <property type="entry name" value="IF_2B-like_C"/>
</dbReference>
<reference evidence="11" key="1">
    <citation type="submission" date="2011-02" db="EMBL/GenBank/DDBJ databases">
        <authorList>
            <person name="Aslett M."/>
        </authorList>
    </citation>
    <scope>NUCLEOTIDE SEQUENCE</scope>
    <source>
        <strain evidence="11">Liverpool</strain>
    </source>
</reference>
<keyword evidence="3" id="KW-0963">Cytoplasm</keyword>
<accession>F0V9U7</accession>
<evidence type="ECO:0000256" key="9">
    <source>
        <dbReference type="RuleBase" id="RU003814"/>
    </source>
</evidence>
<evidence type="ECO:0000256" key="8">
    <source>
        <dbReference type="ARBA" id="ARBA00046432"/>
    </source>
</evidence>
<dbReference type="GO" id="GO:0005829">
    <property type="term" value="C:cytosol"/>
    <property type="evidence" value="ECO:0007669"/>
    <property type="project" value="UniProtKB-SubCell"/>
</dbReference>
<feature type="region of interest" description="Disordered" evidence="10">
    <location>
        <begin position="1"/>
        <end position="95"/>
    </location>
</feature>
<organism evidence="11 13">
    <name type="scientific">Neospora caninum (strain Liverpool)</name>
    <dbReference type="NCBI Taxonomy" id="572307"/>
    <lineage>
        <taxon>Eukaryota</taxon>
        <taxon>Sar</taxon>
        <taxon>Alveolata</taxon>
        <taxon>Apicomplexa</taxon>
        <taxon>Conoidasida</taxon>
        <taxon>Coccidia</taxon>
        <taxon>Eucoccidiorida</taxon>
        <taxon>Eimeriorina</taxon>
        <taxon>Sarcocystidae</taxon>
        <taxon>Neospora</taxon>
    </lineage>
</organism>
<reference evidence="13" key="3">
    <citation type="journal article" date="2012" name="PLoS Pathog.">
        <title>Comparative genomics of the apicomplexan parasites Toxoplasma gondii and Neospora caninum: Coccidia differing in host range and transmission strategy.</title>
        <authorList>
            <person name="Reid A.J."/>
            <person name="Vermont S.J."/>
            <person name="Cotton J.A."/>
            <person name="Harris D."/>
            <person name="Hill-Cawthorne G.A."/>
            <person name="Konen-Waisman S."/>
            <person name="Latham S.M."/>
            <person name="Mourier T."/>
            <person name="Norton R."/>
            <person name="Quail M.A."/>
            <person name="Sanders M."/>
            <person name="Shanmugam D."/>
            <person name="Sohal A."/>
            <person name="Wasmuth J.D."/>
            <person name="Brunk B."/>
            <person name="Grigg M.E."/>
            <person name="Howard J.C."/>
            <person name="Parkinson J."/>
            <person name="Roos D.S."/>
            <person name="Trees A.J."/>
            <person name="Berriman M."/>
            <person name="Pain A."/>
            <person name="Wastling J.M."/>
        </authorList>
    </citation>
    <scope>NUCLEOTIDE SEQUENCE [LARGE SCALE GENOMIC DNA]</scope>
    <source>
        <strain evidence="13">Liverpool</strain>
    </source>
</reference>
<name>F0V9U7_NEOCL</name>
<evidence type="ECO:0000256" key="2">
    <source>
        <dbReference type="ARBA" id="ARBA00007251"/>
    </source>
</evidence>
<keyword evidence="13" id="KW-1185">Reference proteome</keyword>
<comment type="subcellular location">
    <subcellularLocation>
        <location evidence="1">Cytoplasm</location>
        <location evidence="1">Cytosol</location>
    </subcellularLocation>
</comment>
<evidence type="ECO:0000256" key="5">
    <source>
        <dbReference type="ARBA" id="ARBA00022917"/>
    </source>
</evidence>
<proteinExistence type="inferred from homology"/>
<evidence type="ECO:0000256" key="3">
    <source>
        <dbReference type="ARBA" id="ARBA00022490"/>
    </source>
</evidence>
<evidence type="ECO:0000313" key="13">
    <source>
        <dbReference type="Proteomes" id="UP000007494"/>
    </source>
</evidence>
<comment type="similarity">
    <text evidence="2 9">Belongs to the eIF-2B alpha/beta/delta subunits family.</text>
</comment>
<protein>
    <recommendedName>
        <fullName evidence="6">Translation initiation factor eIF2B subunit alpha</fullName>
    </recommendedName>
    <alternativeName>
        <fullName evidence="7">eIF2B GDP-GTP exchange factor subunit alpha</fullName>
    </alternativeName>
</protein>
<dbReference type="PANTHER" id="PTHR45860:SF1">
    <property type="entry name" value="TRANSLATION INITIATION FACTOR EIF-2B SUBUNIT ALPHA"/>
    <property type="match status" value="1"/>
</dbReference>
<dbReference type="GeneID" id="13441738"/>
<evidence type="ECO:0000256" key="6">
    <source>
        <dbReference type="ARBA" id="ARBA00044208"/>
    </source>
</evidence>
<evidence type="ECO:0000313" key="11">
    <source>
        <dbReference type="EMBL" id="CBZ50709.1"/>
    </source>
</evidence>
<dbReference type="InParanoid" id="F0V9U7"/>
<reference evidence="11" key="2">
    <citation type="submission" date="2011-03" db="EMBL/GenBank/DDBJ databases">
        <title>Comparative genomics and transcriptomics of Neospora caninum and Toxoplasma gondii.</title>
        <authorList>
            <person name="Reid A.J."/>
            <person name="Sohal A."/>
            <person name="Harris D."/>
            <person name="Quail M."/>
            <person name="Sanders M."/>
            <person name="Berriman M."/>
            <person name="Wastling J.M."/>
            <person name="Pain A."/>
        </authorList>
    </citation>
    <scope>NUCLEOTIDE SEQUENCE</scope>
    <source>
        <strain evidence="11">Liverpool</strain>
    </source>
</reference>
<comment type="subunit">
    <text evidence="8">Component of the translation initiation factor 2B (eIF2B) complex which is a heterodecamer of two sets of five different subunits: alpha, beta, gamma, delta and epsilon. Subunits alpha, beta and delta comprise a regulatory subcomplex and subunits epsilon and gamma comprise a catalytic subcomplex. Within the complex, the hexameric regulatory complex resides at the center, with the two heterodimeric catalytic subcomplexes bound on opposite sides.</text>
</comment>
<dbReference type="Gene3D" id="3.40.50.10470">
    <property type="entry name" value="Translation initiation factor eif-2b, domain 2"/>
    <property type="match status" value="1"/>
</dbReference>
<evidence type="ECO:0000256" key="4">
    <source>
        <dbReference type="ARBA" id="ARBA00022540"/>
    </source>
</evidence>
<dbReference type="RefSeq" id="XP_003880742.1">
    <property type="nucleotide sequence ID" value="XM_003880693.1"/>
</dbReference>
<feature type="compositionally biased region" description="Basic and acidic residues" evidence="10">
    <location>
        <begin position="55"/>
        <end position="64"/>
    </location>
</feature>
<dbReference type="SUPFAM" id="SSF100950">
    <property type="entry name" value="NagB/RpiA/CoA transferase-like"/>
    <property type="match status" value="1"/>
</dbReference>
<dbReference type="AlphaFoldDB" id="F0V9U7"/>
<dbReference type="InterPro" id="IPR051501">
    <property type="entry name" value="eIF2B_alpha/beta/delta"/>
</dbReference>
<dbReference type="InterPro" id="IPR042528">
    <property type="entry name" value="elF-2B_alpha_N"/>
</dbReference>
<dbReference type="EMBL" id="FR823384">
    <property type="protein sequence ID" value="CBZ50709.1"/>
    <property type="molecule type" value="Genomic_DNA"/>
</dbReference>
<dbReference type="PANTHER" id="PTHR45860">
    <property type="entry name" value="TRANSLATION INITIATION FACTOR EIF-2B SUBUNIT ALPHA"/>
    <property type="match status" value="1"/>
</dbReference>
<feature type="compositionally biased region" description="Polar residues" evidence="10">
    <location>
        <begin position="19"/>
        <end position="29"/>
    </location>
</feature>
<gene>
    <name evidence="12" type="ORF">BN1204_011760</name>
    <name evidence="11" type="ORF">NCLIV_011760</name>
</gene>
<dbReference type="VEuPathDB" id="ToxoDB:NCLIV_011760"/>
<evidence type="ECO:0000256" key="1">
    <source>
        <dbReference type="ARBA" id="ARBA00004514"/>
    </source>
</evidence>
<dbReference type="eggNOG" id="KOG1466">
    <property type="taxonomic scope" value="Eukaryota"/>
</dbReference>